<dbReference type="RefSeq" id="XP_027198891.1">
    <property type="nucleotide sequence ID" value="XM_027343090.1"/>
</dbReference>
<evidence type="ECO:0000256" key="1">
    <source>
        <dbReference type="ARBA" id="ARBA00004514"/>
    </source>
</evidence>
<gene>
    <name evidence="15" type="primary">LOC113793119</name>
</gene>
<evidence type="ECO:0000256" key="7">
    <source>
        <dbReference type="ARBA" id="ARBA00022833"/>
    </source>
</evidence>
<evidence type="ECO:0000256" key="8">
    <source>
        <dbReference type="ARBA" id="ARBA00022840"/>
    </source>
</evidence>
<feature type="transmembrane region" description="Helical" evidence="12">
    <location>
        <begin position="927"/>
        <end position="959"/>
    </location>
</feature>
<dbReference type="GO" id="GO:0006777">
    <property type="term" value="P:Mo-molybdopterin cofactor biosynthetic process"/>
    <property type="evidence" value="ECO:0007669"/>
    <property type="project" value="UniProtKB-UniRule"/>
</dbReference>
<keyword evidence="6 11" id="KW-0547">Nucleotide-binding</keyword>
<keyword evidence="2 11" id="KW-0963">Cytoplasm</keyword>
<accession>A0A6P6Y1B1</accession>
<dbReference type="InterPro" id="IPR056229">
    <property type="entry name" value="Ig_TMM62"/>
</dbReference>
<reference evidence="15" key="1">
    <citation type="submission" date="2025-08" db="UniProtKB">
        <authorList>
            <consortium name="RefSeq"/>
        </authorList>
    </citation>
    <scope>IDENTIFICATION</scope>
    <source>
        <strain evidence="15">Airmid</strain>
    </source>
</reference>
<dbReference type="KEGG" id="dpte:113793119"/>
<feature type="binding site" evidence="11">
    <location>
        <position position="172"/>
    </location>
    <ligand>
        <name>Zn(2+)</name>
        <dbReference type="ChEBI" id="CHEBI:29105"/>
    </ligand>
</feature>
<comment type="similarity">
    <text evidence="11">In the N-terminal section; belongs to the HesA/MoeB/ThiF family. UBA4 subfamily.</text>
</comment>
<keyword evidence="4 11" id="KW-0819">tRNA processing</keyword>
<dbReference type="UniPathway" id="UPA00988"/>
<evidence type="ECO:0000256" key="9">
    <source>
        <dbReference type="ARBA" id="ARBA00023150"/>
    </source>
</evidence>
<dbReference type="Gene3D" id="3.40.250.10">
    <property type="entry name" value="Rhodanese-like domain"/>
    <property type="match status" value="1"/>
</dbReference>
<comment type="subcellular location">
    <subcellularLocation>
        <location evidence="1">Cytoplasm</location>
        <location evidence="1">Cytosol</location>
    </subcellularLocation>
</comment>
<dbReference type="InterPro" id="IPR035985">
    <property type="entry name" value="Ubiquitin-activating_enz"/>
</dbReference>
<dbReference type="GO" id="GO:0008641">
    <property type="term" value="F:ubiquitin-like modifier activating enzyme activity"/>
    <property type="evidence" value="ECO:0007669"/>
    <property type="project" value="InterPro"/>
</dbReference>
<dbReference type="GO" id="GO:0070566">
    <property type="term" value="F:adenylyltransferase activity"/>
    <property type="evidence" value="ECO:0007669"/>
    <property type="project" value="InterPro"/>
</dbReference>
<dbReference type="InterPro" id="IPR029052">
    <property type="entry name" value="Metallo-depent_PP-like"/>
</dbReference>
<evidence type="ECO:0000313" key="15">
    <source>
        <dbReference type="RefSeq" id="XP_027198891.1"/>
    </source>
</evidence>
<comment type="cofactor">
    <cofactor evidence="11">
        <name>Zn(2+)</name>
        <dbReference type="ChEBI" id="CHEBI:29105"/>
    </cofactor>
    <text evidence="11">Binds 1 zinc ion per subunit.</text>
</comment>
<dbReference type="GO" id="GO:0016787">
    <property type="term" value="F:hydrolase activity"/>
    <property type="evidence" value="ECO:0007669"/>
    <property type="project" value="InterPro"/>
</dbReference>
<feature type="transmembrane region" description="Helical" evidence="12">
    <location>
        <begin position="1023"/>
        <end position="1043"/>
    </location>
</feature>
<evidence type="ECO:0000256" key="5">
    <source>
        <dbReference type="ARBA" id="ARBA00022723"/>
    </source>
</evidence>
<keyword evidence="12" id="KW-0472">Membrane</keyword>
<dbReference type="PANTHER" id="PTHR14795">
    <property type="entry name" value="HELICASE RELATED"/>
    <property type="match status" value="1"/>
</dbReference>
<keyword evidence="10 11" id="KW-0511">Multifunctional enzyme</keyword>
<dbReference type="InterPro" id="IPR004843">
    <property type="entry name" value="Calcineurin-like_PHP"/>
</dbReference>
<dbReference type="FunFam" id="3.40.250.10:FF:000014">
    <property type="entry name" value="Adenylyltransferase and sulfurtransferase MOCS3"/>
    <property type="match status" value="1"/>
</dbReference>
<dbReference type="GO" id="GO:0046872">
    <property type="term" value="F:metal ion binding"/>
    <property type="evidence" value="ECO:0007669"/>
    <property type="project" value="UniProtKB-KW"/>
</dbReference>
<keyword evidence="5 11" id="KW-0479">Metal-binding</keyword>
<evidence type="ECO:0000256" key="2">
    <source>
        <dbReference type="ARBA" id="ARBA00022490"/>
    </source>
</evidence>
<feature type="binding site" evidence="11">
    <location>
        <begin position="69"/>
        <end position="73"/>
    </location>
    <ligand>
        <name>ATP</name>
        <dbReference type="ChEBI" id="CHEBI:30616"/>
    </ligand>
</feature>
<dbReference type="Pfam" id="PF24384">
    <property type="entry name" value="Ig_TMM62"/>
    <property type="match status" value="1"/>
</dbReference>
<dbReference type="SMART" id="SM00450">
    <property type="entry name" value="RHOD"/>
    <property type="match status" value="1"/>
</dbReference>
<keyword evidence="9 11" id="KW-0501">Molybdenum cofactor biosynthesis</keyword>
<dbReference type="FunFam" id="3.40.50.720:FF:000033">
    <property type="entry name" value="Adenylyltransferase and sulfurtransferase MOCS3"/>
    <property type="match status" value="1"/>
</dbReference>
<dbReference type="SUPFAM" id="SSF56300">
    <property type="entry name" value="Metallo-dependent phosphatases"/>
    <property type="match status" value="1"/>
</dbReference>
<dbReference type="GO" id="GO:0016783">
    <property type="term" value="F:sulfurtransferase activity"/>
    <property type="evidence" value="ECO:0007669"/>
    <property type="project" value="UniProtKB-UniRule"/>
</dbReference>
<name>A0A6P6Y1B1_DERPT</name>
<dbReference type="PROSITE" id="PS50206">
    <property type="entry name" value="RHODANESE_3"/>
    <property type="match status" value="1"/>
</dbReference>
<feature type="binding site" evidence="11">
    <location>
        <position position="41"/>
    </location>
    <ligand>
        <name>ATP</name>
        <dbReference type="ChEBI" id="CHEBI:30616"/>
    </ligand>
</feature>
<keyword evidence="7 11" id="KW-0862">Zinc</keyword>
<dbReference type="Pfam" id="PF00581">
    <property type="entry name" value="Rhodanese"/>
    <property type="match status" value="1"/>
</dbReference>
<dbReference type="InterPro" id="IPR000594">
    <property type="entry name" value="ThiF_NAD_FAD-bd"/>
</dbReference>
<dbReference type="InterPro" id="IPR056230">
    <property type="entry name" value="TMEM62_C"/>
</dbReference>
<keyword evidence="3 11" id="KW-0808">Transferase</keyword>
<dbReference type="CDD" id="cd00757">
    <property type="entry name" value="ThiF_MoeB_HesA_family"/>
    <property type="match status" value="1"/>
</dbReference>
<dbReference type="EC" id="2.7.7.-" evidence="11"/>
<keyword evidence="12" id="KW-0812">Transmembrane</keyword>
<dbReference type="GO" id="GO:0005829">
    <property type="term" value="C:cytosol"/>
    <property type="evidence" value="ECO:0007669"/>
    <property type="project" value="UniProtKB-SubCell"/>
</dbReference>
<dbReference type="InterPro" id="IPR036873">
    <property type="entry name" value="Rhodanese-like_dom_sf"/>
</dbReference>
<feature type="binding site" evidence="11">
    <location>
        <position position="247"/>
    </location>
    <ligand>
        <name>Zn(2+)</name>
        <dbReference type="ChEBI" id="CHEBI:29105"/>
    </ligand>
</feature>
<feature type="binding site" evidence="11">
    <location>
        <position position="62"/>
    </location>
    <ligand>
        <name>ATP</name>
        <dbReference type="ChEBI" id="CHEBI:30616"/>
    </ligand>
</feature>
<dbReference type="GO" id="GO:0002143">
    <property type="term" value="P:tRNA wobble position uridine thiolation"/>
    <property type="evidence" value="ECO:0007669"/>
    <property type="project" value="InterPro"/>
</dbReference>
<feature type="transmembrane region" description="Helical" evidence="12">
    <location>
        <begin position="993"/>
        <end position="1017"/>
    </location>
</feature>
<feature type="active site" description="Glycyl thioester intermediate; for adenylyltransferase activity" evidence="11">
    <location>
        <position position="189"/>
    </location>
</feature>
<dbReference type="Pfam" id="PF24394">
    <property type="entry name" value="TMEM62_C"/>
    <property type="match status" value="1"/>
</dbReference>
<feature type="transmembrane region" description="Helical" evidence="12">
    <location>
        <begin position="832"/>
        <end position="853"/>
    </location>
</feature>
<feature type="domain" description="Rhodanese" evidence="13">
    <location>
        <begin position="297"/>
        <end position="406"/>
    </location>
</feature>
<dbReference type="GO" id="GO:0005524">
    <property type="term" value="F:ATP binding"/>
    <property type="evidence" value="ECO:0007669"/>
    <property type="project" value="UniProtKB-KW"/>
</dbReference>
<dbReference type="Gene3D" id="3.60.21.10">
    <property type="match status" value="1"/>
</dbReference>
<dbReference type="Proteomes" id="UP000515146">
    <property type="component" value="Unplaced"/>
</dbReference>
<evidence type="ECO:0000256" key="11">
    <source>
        <dbReference type="HAMAP-Rule" id="MF_03049"/>
    </source>
</evidence>
<keyword evidence="12" id="KW-1133">Transmembrane helix</keyword>
<dbReference type="EC" id="2.8.1.-" evidence="11"/>
<sequence length="1072" mass="123715">MASLNKEEIARYSRQMLCPEIGKSGQLRLKSSSVLVVGAGGLGCPSSLYLTAAGIGRLGLIDSDVVETSNLHRQTLHSESTIGQPKTDSAVDRLRQLNSNVKFEKHQVRLSAENAAEIITNYDIVIDGTDNPMARYLISDVCVLLKKPMVSGSALQWEGQLTVYNYDEETPCYRCLFPQPPAPGTVTNCADGGVIGVVPGIIGNIQALEAIKIAAGLKPSYAGKLLLFDGLSGQFRKVELRKRKDDCISCGNNPTITNELIDYNKFCGIQCGSAKKQEIIDPEERVTAEQYKQVIDSNEPHLLIDVRPQLHYDIVKLDNAISVPLGQIIKGNGVDKITELIDEKWDPNSNEKKKIFVMCRRGIASQKAVVELKKRLGAKIDEKNLEIKDVKGGISEWAEKIDPEMPTFLHIINTEDDYNNHFRINQTQILNDPIQIDDKYENLFWFIHISDTHLSYYRDQSRKTDLVDFCRSVIPIIKPSVLVLSGDITDARTKLPLGSEQYRDEWIMYQDVHEQCLKANPDLKWLDIKGNHDTFNSYKNHNNFDNFTVQSNMSSDGRSYLYQYQATDGNRYSFIGADACLKPGVRRPFNFLGQFDENELDKLRKFKQDSLNTTYTIWYGHYPTAAIFNRDSFREIINGPYLCGHYHTIHGLVPNMITTQQQGYLEAETGDWKDYRIFRIVAIDHGLFTFANYYYRPHQQQPLIVITNPRSILHQMEHLEPFWRTANSTHIRTLIFSHRPIINVKAYITKQQKFNPNEFVEKFELKHVHGYLWVSPWSPKKYASGLYFITVITSDDHYSNQLTVPFSLDRSKSEFSFLARLLLRFDFRTITMFLYSWSFLIATLPLIFLRIFTSNEDNYIKYMCNLSRRRYIRKVVFRLFLLSHQDKLFYPIIILPLYSLIGPWFLAYLVSDYVGIVFAWGQFIDGYFLPVGFTFVFSAIFIMIFHLPFMVSLSIIVYLRYVEIETNDQNGNEHTDESPRTRKRNLNRIFKKMYFYALICVILTASQFCAALIFYWAYGFLAFITNFYVWSCPVYLMLIRFALNLDGHDFKPMQNKTTYQSCSTRDNIDEQN</sequence>
<dbReference type="SUPFAM" id="SSF69572">
    <property type="entry name" value="Activating enzymes of the ubiquitin-like proteins"/>
    <property type="match status" value="1"/>
</dbReference>
<dbReference type="Pfam" id="PF00149">
    <property type="entry name" value="Metallophos"/>
    <property type="match status" value="1"/>
</dbReference>
<evidence type="ECO:0000256" key="12">
    <source>
        <dbReference type="SAM" id="Phobius"/>
    </source>
</evidence>
<feature type="active site" description="Cysteine persulfide intermediate; for sulfurtransferase activity" evidence="11">
    <location>
        <position position="359"/>
    </location>
</feature>
<dbReference type="NCBIfam" id="NF004281">
    <property type="entry name" value="PRK05690.1"/>
    <property type="match status" value="1"/>
</dbReference>
<dbReference type="CTD" id="34187"/>
<evidence type="ECO:0000259" key="13">
    <source>
        <dbReference type="PROSITE" id="PS50206"/>
    </source>
</evidence>
<comment type="pathway">
    <text evidence="11">tRNA modification; 5-methoxycarbonylmethyl-2-thiouridine-tRNA biosynthesis.</text>
</comment>
<proteinExistence type="inferred from homology"/>
<protein>
    <recommendedName>
        <fullName evidence="11">Adenylyltransferase and sulfurtransferase MOCS3 homolog</fullName>
    </recommendedName>
    <alternativeName>
        <fullName evidence="11">UBA4 homolog</fullName>
    </alternativeName>
    <alternativeName>
        <fullName evidence="11">Ubiquitin-like protein activator 4 homolog</fullName>
    </alternativeName>
    <domain>
        <recommendedName>
            <fullName evidence="11">Adenylyltransferase</fullName>
            <ecNumber evidence="11">2.7.7.-</ecNumber>
        </recommendedName>
    </domain>
    <domain>
        <recommendedName>
            <fullName evidence="11">Sulfurtransferase</fullName>
            <ecNumber evidence="11">2.8.1.-</ecNumber>
        </recommendedName>
    </domain>
</protein>
<dbReference type="Gene3D" id="3.40.50.720">
    <property type="entry name" value="NAD(P)-binding Rossmann-like Domain"/>
    <property type="match status" value="1"/>
</dbReference>
<comment type="function">
    <text evidence="11">Plays a central role in 2-thiolation of mcm(5)S(2)U at tRNA wobble positions of cytosolic tRNA(Lys), tRNA(Glu) and tRNA(Gln). Acts by mediating the C-terminal thiocarboxylation of the sulfur carrier URM1. Its N-terminus first activates URM1 as acyl-adenylate (-COAMP), then the persulfide sulfur on the catalytic cysteine is transferred to URM1 to form thiocarboxylation (-COSH) of its C-terminus. The reaction probably involves hydrogen sulfide that is generated from the persulfide intermediate and that acts as nucleophile towards URM1. Subsequently, a transient disulfide bond is formed. Does not use thiosulfate as sulfur donor; NFS1 probably acting as a sulfur donor for thiocarboxylation reactions.</text>
</comment>
<feature type="binding site" evidence="11">
    <location>
        <begin position="130"/>
        <end position="131"/>
    </location>
    <ligand>
        <name>ATP</name>
        <dbReference type="ChEBI" id="CHEBI:30616"/>
    </ligand>
</feature>
<keyword evidence="14" id="KW-1185">Reference proteome</keyword>
<feature type="transmembrane region" description="Helical" evidence="12">
    <location>
        <begin position="888"/>
        <end position="907"/>
    </location>
</feature>
<dbReference type="HAMAP" id="MF_03049">
    <property type="entry name" value="MOCS3_Uba4"/>
    <property type="match status" value="1"/>
</dbReference>
<dbReference type="AlphaFoldDB" id="A0A6P6Y1B1"/>
<dbReference type="PANTHER" id="PTHR14795:SF0">
    <property type="entry name" value="TRANSMEMBRANE PROTEIN 62"/>
    <property type="match status" value="1"/>
</dbReference>
<dbReference type="InterPro" id="IPR028885">
    <property type="entry name" value="MOCS3/Uba4"/>
</dbReference>
<dbReference type="OrthoDB" id="27234at2759"/>
<dbReference type="InterPro" id="IPR001763">
    <property type="entry name" value="Rhodanese-like_dom"/>
</dbReference>
<evidence type="ECO:0000256" key="4">
    <source>
        <dbReference type="ARBA" id="ARBA00022694"/>
    </source>
</evidence>
<feature type="binding site" evidence="11">
    <location>
        <position position="86"/>
    </location>
    <ligand>
        <name>ATP</name>
        <dbReference type="ChEBI" id="CHEBI:30616"/>
    </ligand>
</feature>
<organism evidence="14 15">
    <name type="scientific">Dermatophagoides pteronyssinus</name>
    <name type="common">European house dust mite</name>
    <dbReference type="NCBI Taxonomy" id="6956"/>
    <lineage>
        <taxon>Eukaryota</taxon>
        <taxon>Metazoa</taxon>
        <taxon>Ecdysozoa</taxon>
        <taxon>Arthropoda</taxon>
        <taxon>Chelicerata</taxon>
        <taxon>Arachnida</taxon>
        <taxon>Acari</taxon>
        <taxon>Acariformes</taxon>
        <taxon>Sarcoptiformes</taxon>
        <taxon>Astigmata</taxon>
        <taxon>Psoroptidia</taxon>
        <taxon>Analgoidea</taxon>
        <taxon>Pyroglyphidae</taxon>
        <taxon>Dermatophagoidinae</taxon>
        <taxon>Dermatophagoides</taxon>
    </lineage>
</organism>
<evidence type="ECO:0000256" key="6">
    <source>
        <dbReference type="ARBA" id="ARBA00022741"/>
    </source>
</evidence>
<feature type="binding site" evidence="11">
    <location>
        <position position="250"/>
    </location>
    <ligand>
        <name>Zn(2+)</name>
        <dbReference type="ChEBI" id="CHEBI:29105"/>
    </ligand>
</feature>
<dbReference type="Pfam" id="PF00899">
    <property type="entry name" value="ThiF"/>
    <property type="match status" value="1"/>
</dbReference>
<dbReference type="InParanoid" id="A0A6P6Y1B1"/>
<keyword evidence="8 11" id="KW-0067">ATP-binding</keyword>
<evidence type="ECO:0000256" key="10">
    <source>
        <dbReference type="ARBA" id="ARBA00023268"/>
    </source>
</evidence>
<feature type="binding site" evidence="11">
    <location>
        <position position="175"/>
    </location>
    <ligand>
        <name>Zn(2+)</name>
        <dbReference type="ChEBI" id="CHEBI:29105"/>
    </ligand>
</feature>
<evidence type="ECO:0000256" key="3">
    <source>
        <dbReference type="ARBA" id="ARBA00022679"/>
    </source>
</evidence>
<evidence type="ECO:0000313" key="14">
    <source>
        <dbReference type="Proteomes" id="UP000515146"/>
    </source>
</evidence>